<dbReference type="PROSITE" id="PS51832">
    <property type="entry name" value="HD_GYP"/>
    <property type="match status" value="1"/>
</dbReference>
<feature type="domain" description="HD-GYP" evidence="1">
    <location>
        <begin position="213"/>
        <end position="412"/>
    </location>
</feature>
<organism evidence="2 3">
    <name type="scientific">Desulfosarcina widdelii</name>
    <dbReference type="NCBI Taxonomy" id="947919"/>
    <lineage>
        <taxon>Bacteria</taxon>
        <taxon>Pseudomonadati</taxon>
        <taxon>Thermodesulfobacteriota</taxon>
        <taxon>Desulfobacteria</taxon>
        <taxon>Desulfobacterales</taxon>
        <taxon>Desulfosarcinaceae</taxon>
        <taxon>Desulfosarcina</taxon>
    </lineage>
</organism>
<dbReference type="PANTHER" id="PTHR43155">
    <property type="entry name" value="CYCLIC DI-GMP PHOSPHODIESTERASE PA4108-RELATED"/>
    <property type="match status" value="1"/>
</dbReference>
<reference evidence="2 3" key="1">
    <citation type="submission" date="2019-11" db="EMBL/GenBank/DDBJ databases">
        <title>Comparative genomics of hydrocarbon-degrading Desulfosarcina strains.</title>
        <authorList>
            <person name="Watanabe M."/>
            <person name="Kojima H."/>
            <person name="Fukui M."/>
        </authorList>
    </citation>
    <scope>NUCLEOTIDE SEQUENCE [LARGE SCALE GENOMIC DNA]</scope>
    <source>
        <strain evidence="2 3">PP31</strain>
    </source>
</reference>
<dbReference type="InterPro" id="IPR003607">
    <property type="entry name" value="HD/PDEase_dom"/>
</dbReference>
<accession>A0A5K7ZGH9</accession>
<dbReference type="Gene3D" id="1.10.3210.10">
    <property type="entry name" value="Hypothetical protein af1432"/>
    <property type="match status" value="1"/>
</dbReference>
<dbReference type="InterPro" id="IPR037522">
    <property type="entry name" value="HD_GYP_dom"/>
</dbReference>
<evidence type="ECO:0000313" key="2">
    <source>
        <dbReference type="EMBL" id="BBO75207.1"/>
    </source>
</evidence>
<sequence>MPLQPDNSTNDEEIRKKRLLGESILVLFNKLLHTAKIHEETNALCVSVCRQFKKEAEPLLREYGELSIEAKHSRLFIQGEKLLHRPETSAVTFSLLELFETLGVYGFSINTKLLAAEEKELYRFAHAVNEALSASDPKKELLTVMEAGRFSWIQTLFETQLEGENDGKSNKNEAIRVYSYAYNSIIEVGKQLAEERSFGTRKAMRSLQSLVDIIREDVSIVLGLSTIKDFDDYTYTHSVNVSILAMSLGNAIGLSRVSLMLLGMCALFHDLGKIDVNVDILNKPGKLTETEFKHIQKHSLNSVRRIIHLDAFRDLISRLILPPFEHHLKYDLSGYPSVKWSRPISLFGRIIAICDVYDALTAPRVYRPVAISPDRALGIMMENSGKDFDPTLLKWFVNMVGVYPVGTLLKIDTGEIALVAKGNSQGDARRPCALLLKPDGSGGFVSGKTVELQDKDPSTGKFMRNIVSSHHAAELGIQPAQYLYPRIAPDTSFIPLIS</sequence>
<dbReference type="KEGG" id="dwd:DSCW_26240"/>
<dbReference type="SMART" id="SM00471">
    <property type="entry name" value="HDc"/>
    <property type="match status" value="1"/>
</dbReference>
<dbReference type="SUPFAM" id="SSF109604">
    <property type="entry name" value="HD-domain/PDEase-like"/>
    <property type="match status" value="1"/>
</dbReference>
<dbReference type="Pfam" id="PF13487">
    <property type="entry name" value="HD_5"/>
    <property type="match status" value="1"/>
</dbReference>
<gene>
    <name evidence="2" type="ORF">DSCW_26240</name>
</gene>
<dbReference type="CDD" id="cd00077">
    <property type="entry name" value="HDc"/>
    <property type="match status" value="1"/>
</dbReference>
<protein>
    <recommendedName>
        <fullName evidence="1">HD-GYP domain-containing protein</fullName>
    </recommendedName>
</protein>
<dbReference type="RefSeq" id="WP_155304149.1">
    <property type="nucleotide sequence ID" value="NZ_AP021875.1"/>
</dbReference>
<dbReference type="AlphaFoldDB" id="A0A5K7ZGH9"/>
<proteinExistence type="predicted"/>
<name>A0A5K7ZGH9_9BACT</name>
<dbReference type="EMBL" id="AP021875">
    <property type="protein sequence ID" value="BBO75207.1"/>
    <property type="molecule type" value="Genomic_DNA"/>
</dbReference>
<evidence type="ECO:0000313" key="3">
    <source>
        <dbReference type="Proteomes" id="UP000427769"/>
    </source>
</evidence>
<dbReference type="Proteomes" id="UP000427769">
    <property type="component" value="Chromosome"/>
</dbReference>
<keyword evidence="3" id="KW-1185">Reference proteome</keyword>
<dbReference type="OrthoDB" id="9764337at2"/>
<evidence type="ECO:0000259" key="1">
    <source>
        <dbReference type="PROSITE" id="PS51832"/>
    </source>
</evidence>
<dbReference type="PANTHER" id="PTHR43155:SF2">
    <property type="entry name" value="CYCLIC DI-GMP PHOSPHODIESTERASE PA4108"/>
    <property type="match status" value="1"/>
</dbReference>